<feature type="compositionally biased region" description="Low complexity" evidence="1">
    <location>
        <begin position="24"/>
        <end position="42"/>
    </location>
</feature>
<evidence type="ECO:0000256" key="1">
    <source>
        <dbReference type="SAM" id="MobiDB-lite"/>
    </source>
</evidence>
<evidence type="ECO:0000313" key="3">
    <source>
        <dbReference type="EMBL" id="SFR54575.1"/>
    </source>
</evidence>
<accession>A0A1I6HJB2</accession>
<gene>
    <name evidence="3" type="ORF">SAMN04487947_2144</name>
</gene>
<dbReference type="Proteomes" id="UP000198531">
    <property type="component" value="Unassembled WGS sequence"/>
</dbReference>
<protein>
    <recommendedName>
        <fullName evidence="2">Ig-like domain-containing protein</fullName>
    </recommendedName>
</protein>
<dbReference type="Pfam" id="PF25942">
    <property type="entry name" value="Ig_halo"/>
    <property type="match status" value="2"/>
</dbReference>
<dbReference type="EMBL" id="FOYT01000002">
    <property type="protein sequence ID" value="SFR54575.1"/>
    <property type="molecule type" value="Genomic_DNA"/>
</dbReference>
<dbReference type="AlphaFoldDB" id="A0A1I6HJB2"/>
<feature type="domain" description="Ig-like" evidence="2">
    <location>
        <begin position="192"/>
        <end position="266"/>
    </location>
</feature>
<name>A0A1I6HJB2_9EURY</name>
<organism evidence="3 4">
    <name type="scientific">Halogeometricum rufum</name>
    <dbReference type="NCBI Taxonomy" id="553469"/>
    <lineage>
        <taxon>Archaea</taxon>
        <taxon>Methanobacteriati</taxon>
        <taxon>Methanobacteriota</taxon>
        <taxon>Stenosarchaea group</taxon>
        <taxon>Halobacteria</taxon>
        <taxon>Halobacteriales</taxon>
        <taxon>Haloferacaceae</taxon>
        <taxon>Halogeometricum</taxon>
    </lineage>
</organism>
<dbReference type="OrthoDB" id="342499at2157"/>
<dbReference type="InterPro" id="IPR058929">
    <property type="entry name" value="Ig_halo"/>
</dbReference>
<feature type="compositionally biased region" description="Basic and acidic residues" evidence="1">
    <location>
        <begin position="43"/>
        <end position="52"/>
    </location>
</feature>
<dbReference type="PROSITE" id="PS51257">
    <property type="entry name" value="PROKAR_LIPOPROTEIN"/>
    <property type="match status" value="1"/>
</dbReference>
<keyword evidence="4" id="KW-1185">Reference proteome</keyword>
<sequence>MHRRALLAALGSSLLGAAGCLSDDGSGGPAATATPTDPSPTRTTHERTRTTDRQTGTTRETPSTGTPTGDAYVVPGAKRILGPAGADVRNATGEAATVTVAVAYEGDRFYERTFDVGAGAEAASETIVASHATYDVVVETGDGRRTTYEWSIPENWHWPRLTVLVAEDGSVRAGCAWPSEQSVAVENADGSARDLTLTLSGDDGTVVETTETVPAGEGSVAFDVPIGDEYDLRVEATDGADTASYAACYCRTTRATVEIREGVPHIDTVLPVCE</sequence>
<evidence type="ECO:0000259" key="2">
    <source>
        <dbReference type="Pfam" id="PF25942"/>
    </source>
</evidence>
<reference evidence="4" key="1">
    <citation type="submission" date="2016-10" db="EMBL/GenBank/DDBJ databases">
        <authorList>
            <person name="Varghese N."/>
            <person name="Submissions S."/>
        </authorList>
    </citation>
    <scope>NUCLEOTIDE SEQUENCE [LARGE SCALE GENOMIC DNA]</scope>
    <source>
        <strain evidence="4">CGMCC 1.7736</strain>
    </source>
</reference>
<feature type="region of interest" description="Disordered" evidence="1">
    <location>
        <begin position="24"/>
        <end position="74"/>
    </location>
</feature>
<evidence type="ECO:0000313" key="4">
    <source>
        <dbReference type="Proteomes" id="UP000198531"/>
    </source>
</evidence>
<proteinExistence type="predicted"/>
<feature type="compositionally biased region" description="Low complexity" evidence="1">
    <location>
        <begin position="53"/>
        <end position="69"/>
    </location>
</feature>
<feature type="domain" description="Ig-like" evidence="2">
    <location>
        <begin position="95"/>
        <end position="175"/>
    </location>
</feature>